<dbReference type="GO" id="GO:0050660">
    <property type="term" value="F:flavin adenine dinucleotide binding"/>
    <property type="evidence" value="ECO:0007669"/>
    <property type="project" value="InterPro"/>
</dbReference>
<accession>A0AAV3SFD2</accession>
<proteinExistence type="inferred from homology"/>
<dbReference type="Gene3D" id="1.20.140.10">
    <property type="entry name" value="Butyryl-CoA Dehydrogenase, subunit A, domain 3"/>
    <property type="match status" value="1"/>
</dbReference>
<dbReference type="Pfam" id="PF02771">
    <property type="entry name" value="Acyl-CoA_dh_N"/>
    <property type="match status" value="1"/>
</dbReference>
<dbReference type="SUPFAM" id="SSF47203">
    <property type="entry name" value="Acyl-CoA dehydrogenase C-terminal domain-like"/>
    <property type="match status" value="1"/>
</dbReference>
<sequence>MNELRQLTDEQRMIVDTVDAITDDYGHDYWYRCIESDAFVTELWEELADLEFLGIIIPEQYGGAGLGMAELAILLERFGAHGVPLLSFLNTVTMAPIPMMHHGSDELKQRFLPGIASGDLYFAFAITEPDAGTNSFRIKTRASREGDEYIVNGQKTFITGADRADYVQLVTRTTPYEDVADGDKRKGGTLLTVDMESDGIELQPLDLDLPEPANQYTVHFDDVRVPVENRIGTEGEGFLHVFDALNPERIGTAALSTGMGEFVLERAVEYAKDRSVFDAPIGSHQGVQHPLSRAKVDLELAKLATGEAARAFEASDSAAGAYANMAKFAASEAGDQAMDAAMQTFGGNAFSTEYDIITLHNWTRFTRIAPVNNEMVLNHIGESLLGLPRSY</sequence>
<protein>
    <submittedName>
        <fullName evidence="10">Acyl-CoA dehydrogenase family protein</fullName>
    </submittedName>
    <submittedName>
        <fullName evidence="11">Acyl-CoA/acyl-ACP dehydrogenase</fullName>
    </submittedName>
</protein>
<evidence type="ECO:0000313" key="10">
    <source>
        <dbReference type="EMBL" id="GAA0460391.1"/>
    </source>
</evidence>
<dbReference type="InterPro" id="IPR009100">
    <property type="entry name" value="AcylCoA_DH/oxidase_NM_dom_sf"/>
</dbReference>
<reference evidence="11" key="2">
    <citation type="submission" date="2022-04" db="EMBL/GenBank/DDBJ databases">
        <title>Sequencing and genomic assembly of Halococcus dombrowskii.</title>
        <authorList>
            <person name="Lim S.W."/>
            <person name="MacLea K.S."/>
        </authorList>
    </citation>
    <scope>NUCLEOTIDE SEQUENCE</scope>
    <source>
        <strain evidence="11">H4</strain>
        <plasmid evidence="11">unnamed2</plasmid>
    </source>
</reference>
<dbReference type="Proteomes" id="UP000830542">
    <property type="component" value="Plasmid unnamed2"/>
</dbReference>
<dbReference type="GO" id="GO:0033539">
    <property type="term" value="P:fatty acid beta-oxidation using acyl-CoA dehydrogenase"/>
    <property type="evidence" value="ECO:0007669"/>
    <property type="project" value="TreeGrafter"/>
</dbReference>
<dbReference type="InterPro" id="IPR046373">
    <property type="entry name" value="Acyl-CoA_Oxase/DH_mid-dom_sf"/>
</dbReference>
<reference evidence="10" key="3">
    <citation type="submission" date="2023-12" db="EMBL/GenBank/DDBJ databases">
        <authorList>
            <person name="Sun Q."/>
            <person name="Inoue M."/>
        </authorList>
    </citation>
    <scope>NUCLEOTIDE SEQUENCE</scope>
    <source>
        <strain evidence="10">JCM 12289</strain>
    </source>
</reference>
<evidence type="ECO:0000259" key="7">
    <source>
        <dbReference type="Pfam" id="PF00441"/>
    </source>
</evidence>
<feature type="domain" description="Acyl-CoA dehydrogenase/oxidase N-terminal" evidence="9">
    <location>
        <begin position="8"/>
        <end position="119"/>
    </location>
</feature>
<evidence type="ECO:0000313" key="11">
    <source>
        <dbReference type="EMBL" id="UOO96970.1"/>
    </source>
</evidence>
<reference evidence="10" key="1">
    <citation type="journal article" date="2014" name="Int. J. Syst. Evol. Microbiol.">
        <title>Complete genome sequence of Corynebacterium casei LMG S-19264T (=DSM 44701T), isolated from a smear-ripened cheese.</title>
        <authorList>
            <consortium name="US DOE Joint Genome Institute (JGI-PGF)"/>
            <person name="Walter F."/>
            <person name="Albersmeier A."/>
            <person name="Kalinowski J."/>
            <person name="Ruckert C."/>
        </authorList>
    </citation>
    <scope>NUCLEOTIDE SEQUENCE</scope>
    <source>
        <strain evidence="10">JCM 12289</strain>
    </source>
</reference>
<dbReference type="SUPFAM" id="SSF56645">
    <property type="entry name" value="Acyl-CoA dehydrogenase NM domain-like"/>
    <property type="match status" value="1"/>
</dbReference>
<keyword evidence="5 6" id="KW-0560">Oxidoreductase</keyword>
<evidence type="ECO:0000259" key="9">
    <source>
        <dbReference type="Pfam" id="PF02771"/>
    </source>
</evidence>
<comment type="similarity">
    <text evidence="2 6">Belongs to the acyl-CoA dehydrogenase family.</text>
</comment>
<dbReference type="Proteomes" id="UP001500962">
    <property type="component" value="Unassembled WGS sequence"/>
</dbReference>
<dbReference type="InterPro" id="IPR013786">
    <property type="entry name" value="AcylCoA_DH/ox_N"/>
</dbReference>
<gene>
    <name evidence="10" type="ORF">GCM10008985_16040</name>
    <name evidence="11" type="ORF">MUK72_17340</name>
</gene>
<comment type="cofactor">
    <cofactor evidence="1 6">
        <name>FAD</name>
        <dbReference type="ChEBI" id="CHEBI:57692"/>
    </cofactor>
</comment>
<evidence type="ECO:0000256" key="1">
    <source>
        <dbReference type="ARBA" id="ARBA00001974"/>
    </source>
</evidence>
<feature type="domain" description="Acyl-CoA oxidase/dehydrogenase middle" evidence="8">
    <location>
        <begin position="123"/>
        <end position="223"/>
    </location>
</feature>
<evidence type="ECO:0000256" key="3">
    <source>
        <dbReference type="ARBA" id="ARBA00022630"/>
    </source>
</evidence>
<dbReference type="CDD" id="cd00567">
    <property type="entry name" value="ACAD"/>
    <property type="match status" value="1"/>
</dbReference>
<keyword evidence="12" id="KW-1185">Reference proteome</keyword>
<dbReference type="InterPro" id="IPR009075">
    <property type="entry name" value="AcylCo_DH/oxidase_C"/>
</dbReference>
<keyword evidence="3 6" id="KW-0285">Flavoprotein</keyword>
<evidence type="ECO:0000259" key="8">
    <source>
        <dbReference type="Pfam" id="PF02770"/>
    </source>
</evidence>
<dbReference type="InterPro" id="IPR037069">
    <property type="entry name" value="AcylCoA_DH/ox_N_sf"/>
</dbReference>
<dbReference type="PANTHER" id="PTHR48083:SF1">
    <property type="entry name" value="DEHYDROGENASE, PUTATIVE (AFU_ORTHOLOGUE AFUA_7G06510)-RELATED"/>
    <property type="match status" value="1"/>
</dbReference>
<dbReference type="AlphaFoldDB" id="A0AAV3SFD2"/>
<name>A0AAV3SFD2_HALDO</name>
<dbReference type="Pfam" id="PF00441">
    <property type="entry name" value="Acyl-CoA_dh_1"/>
    <property type="match status" value="1"/>
</dbReference>
<dbReference type="EMBL" id="CP095007">
    <property type="protein sequence ID" value="UOO96970.1"/>
    <property type="molecule type" value="Genomic_DNA"/>
</dbReference>
<organism evidence="10 13">
    <name type="scientific">Halococcus dombrowskii</name>
    <dbReference type="NCBI Taxonomy" id="179637"/>
    <lineage>
        <taxon>Archaea</taxon>
        <taxon>Methanobacteriati</taxon>
        <taxon>Methanobacteriota</taxon>
        <taxon>Stenosarchaea group</taxon>
        <taxon>Halobacteria</taxon>
        <taxon>Halobacteriales</taxon>
        <taxon>Halococcaceae</taxon>
        <taxon>Halococcus</taxon>
    </lineage>
</organism>
<keyword evidence="4 6" id="KW-0274">FAD</keyword>
<evidence type="ECO:0000313" key="13">
    <source>
        <dbReference type="Proteomes" id="UP001500962"/>
    </source>
</evidence>
<dbReference type="EMBL" id="BAAADN010000025">
    <property type="protein sequence ID" value="GAA0460391.1"/>
    <property type="molecule type" value="Genomic_DNA"/>
</dbReference>
<dbReference type="GO" id="GO:0003995">
    <property type="term" value="F:acyl-CoA dehydrogenase activity"/>
    <property type="evidence" value="ECO:0007669"/>
    <property type="project" value="TreeGrafter"/>
</dbReference>
<dbReference type="InterPro" id="IPR036250">
    <property type="entry name" value="AcylCo_DH-like_C"/>
</dbReference>
<dbReference type="KEGG" id="hdo:MUK72_17340"/>
<evidence type="ECO:0000313" key="12">
    <source>
        <dbReference type="Proteomes" id="UP000830542"/>
    </source>
</evidence>
<geneLocation type="plasmid" evidence="11 12">
    <name>unnamed2</name>
</geneLocation>
<dbReference type="InterPro" id="IPR006091">
    <property type="entry name" value="Acyl-CoA_Oxase/DH_mid-dom"/>
</dbReference>
<dbReference type="Gene3D" id="2.40.110.10">
    <property type="entry name" value="Butyryl-CoA Dehydrogenase, subunit A, domain 2"/>
    <property type="match status" value="1"/>
</dbReference>
<dbReference type="PANTHER" id="PTHR48083">
    <property type="entry name" value="MEDIUM-CHAIN SPECIFIC ACYL-COA DEHYDROGENASE, MITOCHONDRIAL-RELATED"/>
    <property type="match status" value="1"/>
</dbReference>
<dbReference type="GeneID" id="71763650"/>
<evidence type="ECO:0000256" key="2">
    <source>
        <dbReference type="ARBA" id="ARBA00009347"/>
    </source>
</evidence>
<evidence type="ECO:0000256" key="5">
    <source>
        <dbReference type="ARBA" id="ARBA00023002"/>
    </source>
</evidence>
<dbReference type="GO" id="GO:0005737">
    <property type="term" value="C:cytoplasm"/>
    <property type="evidence" value="ECO:0007669"/>
    <property type="project" value="TreeGrafter"/>
</dbReference>
<evidence type="ECO:0000256" key="6">
    <source>
        <dbReference type="RuleBase" id="RU362125"/>
    </source>
</evidence>
<dbReference type="Gene3D" id="1.10.540.10">
    <property type="entry name" value="Acyl-CoA dehydrogenase/oxidase, N-terminal domain"/>
    <property type="match status" value="1"/>
</dbReference>
<keyword evidence="11" id="KW-0614">Plasmid</keyword>
<dbReference type="Pfam" id="PF02770">
    <property type="entry name" value="Acyl-CoA_dh_M"/>
    <property type="match status" value="1"/>
</dbReference>
<evidence type="ECO:0000256" key="4">
    <source>
        <dbReference type="ARBA" id="ARBA00022827"/>
    </source>
</evidence>
<dbReference type="RefSeq" id="WP_244706190.1">
    <property type="nucleotide sequence ID" value="NZ_BAAADN010000025.1"/>
</dbReference>
<dbReference type="InterPro" id="IPR050741">
    <property type="entry name" value="Acyl-CoA_dehydrogenase"/>
</dbReference>
<feature type="domain" description="Acyl-CoA dehydrogenase/oxidase C-terminal" evidence="7">
    <location>
        <begin position="235"/>
        <end position="385"/>
    </location>
</feature>